<protein>
    <submittedName>
        <fullName evidence="2">Uncharacterized protein</fullName>
    </submittedName>
</protein>
<dbReference type="Proteomes" id="UP001160499">
    <property type="component" value="Unassembled WGS sequence"/>
</dbReference>
<feature type="region of interest" description="Disordered" evidence="1">
    <location>
        <begin position="101"/>
        <end position="127"/>
    </location>
</feature>
<comment type="caution">
    <text evidence="2">The sequence shown here is derived from an EMBL/GenBank/DDBJ whole genome shotgun (WGS) entry which is preliminary data.</text>
</comment>
<name>A0ABT6M3X1_9ACTN</name>
<gene>
    <name evidence="2" type="ORF">M2283_010172</name>
</gene>
<evidence type="ECO:0000256" key="1">
    <source>
        <dbReference type="SAM" id="MobiDB-lite"/>
    </source>
</evidence>
<accession>A0ABT6M3X1</accession>
<evidence type="ECO:0000313" key="2">
    <source>
        <dbReference type="EMBL" id="MDH6222820.1"/>
    </source>
</evidence>
<evidence type="ECO:0000313" key="3">
    <source>
        <dbReference type="Proteomes" id="UP001160499"/>
    </source>
</evidence>
<dbReference type="RefSeq" id="WP_280883406.1">
    <property type="nucleotide sequence ID" value="NZ_JARXVH010000045.1"/>
</dbReference>
<sequence length="127" mass="14666">MSNGKVQRREMLARQRVQWETETALNALMSNPEVQRLKQEIEELEASMAREFSPMLRRFQERHDRAVHDADLDLLSRSCPGKHGRWGRMCVLDTGHEAEYPHLGTNSEGQPVAWAGTAQPDQQRRDD</sequence>
<dbReference type="EMBL" id="JARXVH010000045">
    <property type="protein sequence ID" value="MDH6222820.1"/>
    <property type="molecule type" value="Genomic_DNA"/>
</dbReference>
<organism evidence="2 3">
    <name type="scientific">Streptomyces pseudovenezuelae</name>
    <dbReference type="NCBI Taxonomy" id="67350"/>
    <lineage>
        <taxon>Bacteria</taxon>
        <taxon>Bacillati</taxon>
        <taxon>Actinomycetota</taxon>
        <taxon>Actinomycetes</taxon>
        <taxon>Kitasatosporales</taxon>
        <taxon>Streptomycetaceae</taxon>
        <taxon>Streptomyces</taxon>
        <taxon>Streptomyces aurantiacus group</taxon>
    </lineage>
</organism>
<keyword evidence="3" id="KW-1185">Reference proteome</keyword>
<proteinExistence type="predicted"/>
<reference evidence="2 3" key="1">
    <citation type="submission" date="2023-04" db="EMBL/GenBank/DDBJ databases">
        <title>Forest soil microbial communities from Buena Vista Peninsula, Colon Province, Panama.</title>
        <authorList>
            <person name="Bouskill N."/>
        </authorList>
    </citation>
    <scope>NUCLEOTIDE SEQUENCE [LARGE SCALE GENOMIC DNA]</scope>
    <source>
        <strain evidence="2 3">GGS1</strain>
    </source>
</reference>